<evidence type="ECO:0000313" key="5">
    <source>
        <dbReference type="EMBL" id="MCK1788726.1"/>
    </source>
</evidence>
<comment type="similarity">
    <text evidence="1">Belongs to the DNase I family.</text>
</comment>
<keyword evidence="6" id="KW-1185">Reference proteome</keyword>
<keyword evidence="3" id="KW-0378">Hydrolase</keyword>
<dbReference type="Proteomes" id="UP001299876">
    <property type="component" value="Unassembled WGS sequence"/>
</dbReference>
<accession>A0ABT0ETF0</accession>
<dbReference type="InterPro" id="IPR035451">
    <property type="entry name" value="Ada-like_dom_sf"/>
</dbReference>
<sequence>MAAIAANLDIFALQEVMNSEGVESLQAALEKRTGEKWSVLSSSPVGSRSYKEMYSFVYRDSAVEYLDGAVSYLDRSNIFIREPFSATFKSKLDGGIFSLATVHIVYGASPAVRIPELQELGNFWTWLEQIYPGQPIILMGDFNMRPDDPAFESLRSHAIPLVTDGASTLSTTDKKFANLYDNVFVNVRARALISGVGIVNFPAMLGWDHVKARQHVSDHAPIFFQMGKAQLPAAVQMVYPQGPTQKGRQVPNAVAANDSVFTREVTHAVGGQASVPQARSVHGNRNSLIYHLASGCPSYDKISPKNLVVFSSEADAISQSYRKAGNCH</sequence>
<evidence type="ECO:0000256" key="3">
    <source>
        <dbReference type="ARBA" id="ARBA00022801"/>
    </source>
</evidence>
<evidence type="ECO:0000256" key="1">
    <source>
        <dbReference type="ARBA" id="ARBA00007359"/>
    </source>
</evidence>
<proteinExistence type="inferred from homology"/>
<keyword evidence="2" id="KW-0540">Nuclease</keyword>
<dbReference type="SUPFAM" id="SSF56219">
    <property type="entry name" value="DNase I-like"/>
    <property type="match status" value="1"/>
</dbReference>
<name>A0ABT0ETF0_9PSED</name>
<organism evidence="5 6">
    <name type="scientific">Pseudomonas violetae</name>
    <dbReference type="NCBI Taxonomy" id="2915813"/>
    <lineage>
        <taxon>Bacteria</taxon>
        <taxon>Pseudomonadati</taxon>
        <taxon>Pseudomonadota</taxon>
        <taxon>Gammaproteobacteria</taxon>
        <taxon>Pseudomonadales</taxon>
        <taxon>Pseudomonadaceae</taxon>
        <taxon>Pseudomonas</taxon>
    </lineage>
</organism>
<dbReference type="InterPro" id="IPR016202">
    <property type="entry name" value="DNase_I"/>
</dbReference>
<protein>
    <submittedName>
        <fullName evidence="5">Endonuclease/exonuclease/phosphatase family protein</fullName>
    </submittedName>
</protein>
<dbReference type="SMART" id="SM00476">
    <property type="entry name" value="DNaseIc"/>
    <property type="match status" value="1"/>
</dbReference>
<comment type="caution">
    <text evidence="5">The sequence shown here is derived from an EMBL/GenBank/DDBJ whole genome shotgun (WGS) entry which is preliminary data.</text>
</comment>
<dbReference type="Gene3D" id="3.40.10.10">
    <property type="entry name" value="DNA Methylphosphotriester Repair Domain"/>
    <property type="match status" value="1"/>
</dbReference>
<dbReference type="InterPro" id="IPR005135">
    <property type="entry name" value="Endo/exonuclease/phosphatase"/>
</dbReference>
<dbReference type="Gene3D" id="3.60.10.10">
    <property type="entry name" value="Endonuclease/exonuclease/phosphatase"/>
    <property type="match status" value="1"/>
</dbReference>
<dbReference type="GO" id="GO:0004519">
    <property type="term" value="F:endonuclease activity"/>
    <property type="evidence" value="ECO:0007669"/>
    <property type="project" value="UniProtKB-KW"/>
</dbReference>
<dbReference type="Pfam" id="PF03372">
    <property type="entry name" value="Exo_endo_phos"/>
    <property type="match status" value="1"/>
</dbReference>
<dbReference type="PANTHER" id="PTHR11371">
    <property type="entry name" value="DEOXYRIBONUCLEASE"/>
    <property type="match status" value="1"/>
</dbReference>
<evidence type="ECO:0000256" key="2">
    <source>
        <dbReference type="ARBA" id="ARBA00022722"/>
    </source>
</evidence>
<dbReference type="PANTHER" id="PTHR11371:SF31">
    <property type="entry name" value="EXTRACELLULAR NUCLEASE"/>
    <property type="match status" value="1"/>
</dbReference>
<feature type="domain" description="Endonuclease/exonuclease/phosphatase" evidence="4">
    <location>
        <begin position="5"/>
        <end position="219"/>
    </location>
</feature>
<keyword evidence="5" id="KW-0255">Endonuclease</keyword>
<dbReference type="EMBL" id="JAKNRW010000001">
    <property type="protein sequence ID" value="MCK1788726.1"/>
    <property type="molecule type" value="Genomic_DNA"/>
</dbReference>
<gene>
    <name evidence="5" type="ORF">L9059_00665</name>
</gene>
<reference evidence="5 6" key="1">
    <citation type="submission" date="2022-02" db="EMBL/GenBank/DDBJ databases">
        <title>Comparative genomics of the first Antarctic Pseudomonas spp. capable of biotransforming 2,4,6-Trinitrotoluene.</title>
        <authorList>
            <person name="Cabrera M.A."/>
            <person name="Marquez S.L."/>
            <person name="Perez-Donoso J.M."/>
        </authorList>
    </citation>
    <scope>NUCLEOTIDE SEQUENCE [LARGE SCALE GENOMIC DNA]</scope>
    <source>
        <strain evidence="5 6">TNT19</strain>
    </source>
</reference>
<dbReference type="InterPro" id="IPR036691">
    <property type="entry name" value="Endo/exonu/phosph_ase_sf"/>
</dbReference>
<evidence type="ECO:0000259" key="4">
    <source>
        <dbReference type="Pfam" id="PF03372"/>
    </source>
</evidence>
<dbReference type="CDD" id="cd10283">
    <property type="entry name" value="MnuA_DNase1-like"/>
    <property type="match status" value="1"/>
</dbReference>
<evidence type="ECO:0000313" key="6">
    <source>
        <dbReference type="Proteomes" id="UP001299876"/>
    </source>
</evidence>